<dbReference type="EMBL" id="FZOO01000008">
    <property type="protein sequence ID" value="SNS80939.1"/>
    <property type="molecule type" value="Genomic_DNA"/>
</dbReference>
<evidence type="ECO:0000256" key="2">
    <source>
        <dbReference type="ARBA" id="ARBA00022759"/>
    </source>
</evidence>
<evidence type="ECO:0000256" key="4">
    <source>
        <dbReference type="ARBA" id="ARBA00022801"/>
    </source>
</evidence>
<name>A0A239HHQ9_9ACTN</name>
<dbReference type="Proteomes" id="UP000198373">
    <property type="component" value="Unassembled WGS sequence"/>
</dbReference>
<organism evidence="8 9">
    <name type="scientific">Geodermatophilus pulveris</name>
    <dbReference type="NCBI Taxonomy" id="1564159"/>
    <lineage>
        <taxon>Bacteria</taxon>
        <taxon>Bacillati</taxon>
        <taxon>Actinomycetota</taxon>
        <taxon>Actinomycetes</taxon>
        <taxon>Geodermatophilales</taxon>
        <taxon>Geodermatophilaceae</taxon>
        <taxon>Geodermatophilus</taxon>
    </lineage>
</organism>
<evidence type="ECO:0000256" key="1">
    <source>
        <dbReference type="ARBA" id="ARBA00022722"/>
    </source>
</evidence>
<sequence>MASGPGPSPAPSSETVARRFRRQPRRDTAHELAVRRRLHARGVRYRVDVRPCAATRARGDLVWKGRRLVVFLDGCFCRRTTVPPTARRLAAGPCTAAASNTARDRRADAVLRAAGWRVLRFWEHEAPDAVADAICAALGRAPGPSFTLRSPPLAPCPPRQLGRTPGTPIRQRGQEDDVSMWTPMEPNLGQEADGIPAADPGAGGPQPADGFGVGGEEPDRPEEGQPQAAGSGEPAGDPPFRTPDPDDVSRDRA</sequence>
<evidence type="ECO:0000313" key="8">
    <source>
        <dbReference type="EMBL" id="SNS80939.1"/>
    </source>
</evidence>
<accession>A0A239HHQ9</accession>
<evidence type="ECO:0000256" key="5">
    <source>
        <dbReference type="ARBA" id="ARBA00023204"/>
    </source>
</evidence>
<keyword evidence="4" id="KW-0378">Hydrolase</keyword>
<evidence type="ECO:0000256" key="6">
    <source>
        <dbReference type="ARBA" id="ARBA00029466"/>
    </source>
</evidence>
<feature type="compositionally biased region" description="Low complexity" evidence="7">
    <location>
        <begin position="192"/>
        <end position="210"/>
    </location>
</feature>
<dbReference type="InterPro" id="IPR011335">
    <property type="entry name" value="Restrct_endonuc-II-like"/>
</dbReference>
<evidence type="ECO:0000256" key="7">
    <source>
        <dbReference type="SAM" id="MobiDB-lite"/>
    </source>
</evidence>
<dbReference type="InterPro" id="IPR004603">
    <property type="entry name" value="DNA_mismatch_endonuc_vsr"/>
</dbReference>
<comment type="similarity">
    <text evidence="6">Belongs to the Vsr family.</text>
</comment>
<feature type="region of interest" description="Disordered" evidence="7">
    <location>
        <begin position="146"/>
        <end position="253"/>
    </location>
</feature>
<feature type="compositionally biased region" description="Pro residues" evidence="7">
    <location>
        <begin position="1"/>
        <end position="10"/>
    </location>
</feature>
<feature type="compositionally biased region" description="Basic and acidic residues" evidence="7">
    <location>
        <begin position="243"/>
        <end position="253"/>
    </location>
</feature>
<keyword evidence="9" id="KW-1185">Reference proteome</keyword>
<proteinExistence type="inferred from homology"/>
<dbReference type="OrthoDB" id="9801520at2"/>
<keyword evidence="3" id="KW-0227">DNA damage</keyword>
<evidence type="ECO:0000313" key="9">
    <source>
        <dbReference type="Proteomes" id="UP000198373"/>
    </source>
</evidence>
<keyword evidence="1" id="KW-0540">Nuclease</keyword>
<dbReference type="GO" id="GO:0004519">
    <property type="term" value="F:endonuclease activity"/>
    <property type="evidence" value="ECO:0007669"/>
    <property type="project" value="UniProtKB-KW"/>
</dbReference>
<feature type="region of interest" description="Disordered" evidence="7">
    <location>
        <begin position="1"/>
        <end position="28"/>
    </location>
</feature>
<dbReference type="Gene3D" id="3.40.960.10">
    <property type="entry name" value="VSR Endonuclease"/>
    <property type="match status" value="1"/>
</dbReference>
<keyword evidence="2 8" id="KW-0255">Endonuclease</keyword>
<keyword evidence="5" id="KW-0234">DNA repair</keyword>
<gene>
    <name evidence="8" type="ORF">SAMN06893096_108116</name>
</gene>
<dbReference type="AlphaFoldDB" id="A0A239HHQ9"/>
<protein>
    <submittedName>
        <fullName evidence="8">T/G mismatch-specific endonuclease</fullName>
    </submittedName>
</protein>
<evidence type="ECO:0000256" key="3">
    <source>
        <dbReference type="ARBA" id="ARBA00022763"/>
    </source>
</evidence>
<dbReference type="SUPFAM" id="SSF52980">
    <property type="entry name" value="Restriction endonuclease-like"/>
    <property type="match status" value="1"/>
</dbReference>
<reference evidence="9" key="1">
    <citation type="submission" date="2017-06" db="EMBL/GenBank/DDBJ databases">
        <authorList>
            <person name="Varghese N."/>
            <person name="Submissions S."/>
        </authorList>
    </citation>
    <scope>NUCLEOTIDE SEQUENCE [LARGE SCALE GENOMIC DNA]</scope>
    <source>
        <strain evidence="9">DSM 46839</strain>
    </source>
</reference>
<dbReference type="GO" id="GO:0006298">
    <property type="term" value="P:mismatch repair"/>
    <property type="evidence" value="ECO:0007669"/>
    <property type="project" value="InterPro"/>
</dbReference>
<dbReference type="RefSeq" id="WP_089306613.1">
    <property type="nucleotide sequence ID" value="NZ_FZOO01000008.1"/>
</dbReference>
<dbReference type="GO" id="GO:0016787">
    <property type="term" value="F:hydrolase activity"/>
    <property type="evidence" value="ECO:0007669"/>
    <property type="project" value="UniProtKB-KW"/>
</dbReference>
<dbReference type="Pfam" id="PF03852">
    <property type="entry name" value="Vsr"/>
    <property type="match status" value="1"/>
</dbReference>